<organism evidence="11 12">
    <name type="scientific">Flammeovirga aprica JL-4</name>
    <dbReference type="NCBI Taxonomy" id="694437"/>
    <lineage>
        <taxon>Bacteria</taxon>
        <taxon>Pseudomonadati</taxon>
        <taxon>Bacteroidota</taxon>
        <taxon>Cytophagia</taxon>
        <taxon>Cytophagales</taxon>
        <taxon>Flammeovirgaceae</taxon>
        <taxon>Flammeovirga</taxon>
    </lineage>
</organism>
<evidence type="ECO:0000313" key="12">
    <source>
        <dbReference type="Proteomes" id="UP000576082"/>
    </source>
</evidence>
<dbReference type="Pfam" id="PF22366">
    <property type="entry name" value="NDH2_C"/>
    <property type="match status" value="1"/>
</dbReference>
<dbReference type="PRINTS" id="PR00368">
    <property type="entry name" value="FADPNR"/>
</dbReference>
<evidence type="ECO:0000256" key="7">
    <source>
        <dbReference type="ARBA" id="ARBA00023027"/>
    </source>
</evidence>
<accession>A0A7X9P1Z4</accession>
<dbReference type="GO" id="GO:0050136">
    <property type="term" value="F:NADH dehydrogenase (quinone) (non-electrogenic) activity"/>
    <property type="evidence" value="ECO:0007669"/>
    <property type="project" value="UniProtKB-EC"/>
</dbReference>
<evidence type="ECO:0000256" key="3">
    <source>
        <dbReference type="ARBA" id="ARBA00022630"/>
    </source>
</evidence>
<proteinExistence type="inferred from homology"/>
<dbReference type="RefSeq" id="WP_169654873.1">
    <property type="nucleotide sequence ID" value="NZ_JABANE010000005.1"/>
</dbReference>
<comment type="caution">
    <text evidence="11">The sequence shown here is derived from an EMBL/GenBank/DDBJ whole genome shotgun (WGS) entry which is preliminary data.</text>
</comment>
<evidence type="ECO:0000313" key="11">
    <source>
        <dbReference type="EMBL" id="NME66927.1"/>
    </source>
</evidence>
<evidence type="ECO:0000256" key="8">
    <source>
        <dbReference type="ARBA" id="ARBA00047599"/>
    </source>
</evidence>
<keyword evidence="3" id="KW-0285">Flavoprotein</keyword>
<evidence type="ECO:0000256" key="6">
    <source>
        <dbReference type="ARBA" id="ARBA00023002"/>
    </source>
</evidence>
<dbReference type="InterPro" id="IPR036188">
    <property type="entry name" value="FAD/NAD-bd_sf"/>
</dbReference>
<dbReference type="PRINTS" id="PR00411">
    <property type="entry name" value="PNDRDTASEI"/>
</dbReference>
<evidence type="ECO:0000259" key="9">
    <source>
        <dbReference type="Pfam" id="PF07992"/>
    </source>
</evidence>
<gene>
    <name evidence="11" type="ORF">HHU12_03015</name>
</gene>
<name>A0A7X9P1Z4_9BACT</name>
<keyword evidence="6" id="KW-0560">Oxidoreductase</keyword>
<dbReference type="Proteomes" id="UP000576082">
    <property type="component" value="Unassembled WGS sequence"/>
</dbReference>
<dbReference type="InterPro" id="IPR023753">
    <property type="entry name" value="FAD/NAD-binding_dom"/>
</dbReference>
<evidence type="ECO:0000256" key="1">
    <source>
        <dbReference type="ARBA" id="ARBA00005272"/>
    </source>
</evidence>
<dbReference type="SUPFAM" id="SSF51905">
    <property type="entry name" value="FAD/NAD(P)-binding domain"/>
    <property type="match status" value="2"/>
</dbReference>
<keyword evidence="5" id="KW-0809">Transit peptide</keyword>
<feature type="domain" description="External alternative NADH-ubiquinone oxidoreductase-like C-terminal" evidence="10">
    <location>
        <begin position="360"/>
        <end position="415"/>
    </location>
</feature>
<dbReference type="PANTHER" id="PTHR43706:SF47">
    <property type="entry name" value="EXTERNAL NADH-UBIQUINONE OXIDOREDUCTASE 1, MITOCHONDRIAL-RELATED"/>
    <property type="match status" value="1"/>
</dbReference>
<keyword evidence="12" id="KW-1185">Reference proteome</keyword>
<dbReference type="AlphaFoldDB" id="A0A7X9P1Z4"/>
<keyword evidence="7" id="KW-0520">NAD</keyword>
<reference evidence="11 12" key="1">
    <citation type="submission" date="2020-04" db="EMBL/GenBank/DDBJ databases">
        <title>Flammeovirga sp. SR4, a novel species isolated from seawater.</title>
        <authorList>
            <person name="Wang X."/>
        </authorList>
    </citation>
    <scope>NUCLEOTIDE SEQUENCE [LARGE SCALE GENOMIC DNA]</scope>
    <source>
        <strain evidence="11 12">ATCC 23126</strain>
    </source>
</reference>
<comment type="catalytic activity">
    <reaction evidence="8">
        <text>a quinone + NADH + H(+) = a quinol + NAD(+)</text>
        <dbReference type="Rhea" id="RHEA:46160"/>
        <dbReference type="ChEBI" id="CHEBI:15378"/>
        <dbReference type="ChEBI" id="CHEBI:24646"/>
        <dbReference type="ChEBI" id="CHEBI:57540"/>
        <dbReference type="ChEBI" id="CHEBI:57945"/>
        <dbReference type="ChEBI" id="CHEBI:132124"/>
        <dbReference type="EC" id="1.6.5.9"/>
    </reaction>
</comment>
<comment type="similarity">
    <text evidence="1">Belongs to the NADH dehydrogenase family.</text>
</comment>
<evidence type="ECO:0000256" key="2">
    <source>
        <dbReference type="ARBA" id="ARBA00012637"/>
    </source>
</evidence>
<evidence type="ECO:0000256" key="5">
    <source>
        <dbReference type="ARBA" id="ARBA00022946"/>
    </source>
</evidence>
<dbReference type="Gene3D" id="3.50.50.100">
    <property type="match status" value="1"/>
</dbReference>
<dbReference type="InterPro" id="IPR045024">
    <property type="entry name" value="NDH-2"/>
</dbReference>
<sequence>MDKVIDVPDLGVPRIVIVGGGFGGLEFVRNLKKTDFQVVLLDRNNYHTFQPLLYQVATAGLEPDSISFPIRKLFHGFSNFYFRLAVVQKVDIEGSRVLTDIGELKYDHLVIASGSRTNFFGDEKIKYHCMPLKTVVQSLQLRSLLLQNFEQALQTKDLQERSALMNFVIVGGGPTGVELAGAISELKKYVLPVDYPELDVRRMEVHLVDAGDRVLNALSPKSSQSSQKYLKKLGVILHQNTFVTSYDGEVATTKKGDQDGVIYSRNLIWSAGVEGNSPKGLDASLITERGNRILVDEYSKVLGQENVYAVGDVACMKTEEYPNGHPMVAPGAMQQATQLAKNFKNEAAGKEKKAFVYNDKGSMATIGKNKAVVEVGNFKSSGPFAWFIWMFVHIMSLLGMRNKSIVFINWFWNYLNYDRSNRLITNRFSKEERKQMRDQGKAGVVI</sequence>
<keyword evidence="4" id="KW-0274">FAD</keyword>
<dbReference type="EMBL" id="JABANE010000005">
    <property type="protein sequence ID" value="NME66927.1"/>
    <property type="molecule type" value="Genomic_DNA"/>
</dbReference>
<dbReference type="EC" id="1.6.5.9" evidence="2"/>
<evidence type="ECO:0000256" key="4">
    <source>
        <dbReference type="ARBA" id="ARBA00022827"/>
    </source>
</evidence>
<feature type="domain" description="FAD/NAD(P)-binding" evidence="9">
    <location>
        <begin position="14"/>
        <end position="336"/>
    </location>
</feature>
<dbReference type="PANTHER" id="PTHR43706">
    <property type="entry name" value="NADH DEHYDROGENASE"/>
    <property type="match status" value="1"/>
</dbReference>
<dbReference type="InterPro" id="IPR054585">
    <property type="entry name" value="NDH2-like_C"/>
</dbReference>
<dbReference type="Pfam" id="PF07992">
    <property type="entry name" value="Pyr_redox_2"/>
    <property type="match status" value="1"/>
</dbReference>
<evidence type="ECO:0000259" key="10">
    <source>
        <dbReference type="Pfam" id="PF22366"/>
    </source>
</evidence>
<protein>
    <recommendedName>
        <fullName evidence="2">NADH:ubiquinone reductase (non-electrogenic)</fullName>
        <ecNumber evidence="2">1.6.5.9</ecNumber>
    </recommendedName>
</protein>